<dbReference type="InterPro" id="IPR018391">
    <property type="entry name" value="PQQ_b-propeller_rpt"/>
</dbReference>
<gene>
    <name evidence="3" type="ORF">DN069_38940</name>
</gene>
<dbReference type="Pfam" id="PF13360">
    <property type="entry name" value="PQQ_2"/>
    <property type="match status" value="1"/>
</dbReference>
<dbReference type="PANTHER" id="PTHR34512:SF30">
    <property type="entry name" value="OUTER MEMBRANE PROTEIN ASSEMBLY FACTOR BAMB"/>
    <property type="match status" value="1"/>
</dbReference>
<evidence type="ECO:0000313" key="3">
    <source>
        <dbReference type="EMBL" id="RAG80296.1"/>
    </source>
</evidence>
<evidence type="ECO:0000256" key="1">
    <source>
        <dbReference type="SAM" id="MobiDB-lite"/>
    </source>
</evidence>
<dbReference type="SUPFAM" id="SSF50998">
    <property type="entry name" value="Quinoprotein alcohol dehydrogenase-like"/>
    <property type="match status" value="1"/>
</dbReference>
<proteinExistence type="predicted"/>
<dbReference type="OrthoDB" id="3304767at2"/>
<evidence type="ECO:0000259" key="2">
    <source>
        <dbReference type="Pfam" id="PF13360"/>
    </source>
</evidence>
<protein>
    <recommendedName>
        <fullName evidence="2">Pyrrolo-quinoline quinone repeat domain-containing protein</fullName>
    </recommendedName>
</protein>
<dbReference type="Gene3D" id="2.130.10.10">
    <property type="entry name" value="YVTN repeat-like/Quinoprotein amine dehydrogenase"/>
    <property type="match status" value="2"/>
</dbReference>
<sequence>MTLSPGAAHPPPTLPGDWLTYHHDATRSGDVPGIPAPGALRPTWRAALDGAVYGQPLVVRGTVVAATEHDSVYGLDPATGRVRWHTSLGTPAPLSSLPCGGIDPLGVTSTPVYEPTTGLVFALAELVGGRHVLTGLDPATGTVRVRRQAESPRGTPRDDQQRGALAAVDGRVLITYGGLEGDCGDYIGSVVSVPATGAGPVLSHAIPTARQGGVWAPGGPVLAPDGRVLVSVGNGGSTKGPWDGSDSVLALDPRSLTVTGSFAPTSWPQDNAHDLDLGSLTPALVGRWVLAVGKRGTGYTLGLSTRLRRTGVGGEQAQAHLCGAFGTAAVSGTTAFVPCTDGLLRVDVGPDGVPRPGWRVALRAAGSPVLGGGAVWVPDYGAGALLVLAPATGRVLARLATGPLPHFASPVLSGDRVLIGTTTGVTAFTGA</sequence>
<dbReference type="Proteomes" id="UP000248889">
    <property type="component" value="Unassembled WGS sequence"/>
</dbReference>
<dbReference type="AlphaFoldDB" id="A0A2X0IRY4"/>
<feature type="region of interest" description="Disordered" evidence="1">
    <location>
        <begin position="144"/>
        <end position="163"/>
    </location>
</feature>
<dbReference type="PANTHER" id="PTHR34512">
    <property type="entry name" value="CELL SURFACE PROTEIN"/>
    <property type="match status" value="1"/>
</dbReference>
<keyword evidence="4" id="KW-1185">Reference proteome</keyword>
<reference evidence="3 4" key="1">
    <citation type="submission" date="2018-06" db="EMBL/GenBank/DDBJ databases">
        <title>Streptacidiphilus pinicola sp. nov., isolated from pine grove soil.</title>
        <authorList>
            <person name="Roh S.G."/>
            <person name="Park S."/>
            <person name="Kim M.-K."/>
            <person name="Yun B.-R."/>
            <person name="Park J."/>
            <person name="Kim M.J."/>
            <person name="Kim Y.S."/>
            <person name="Kim S.B."/>
        </authorList>
    </citation>
    <scope>NUCLEOTIDE SEQUENCE [LARGE SCALE GENOMIC DNA]</scope>
    <source>
        <strain evidence="3 4">MMS16-CNU450</strain>
    </source>
</reference>
<dbReference type="SMART" id="SM00564">
    <property type="entry name" value="PQQ"/>
    <property type="match status" value="2"/>
</dbReference>
<accession>A0A2X0IRY4</accession>
<comment type="caution">
    <text evidence="3">The sequence shown here is derived from an EMBL/GenBank/DDBJ whole genome shotgun (WGS) entry which is preliminary data.</text>
</comment>
<name>A0A2X0IRY4_9ACTN</name>
<dbReference type="InterPro" id="IPR015943">
    <property type="entry name" value="WD40/YVTN_repeat-like_dom_sf"/>
</dbReference>
<organism evidence="3 4">
    <name type="scientific">Streptacidiphilus pinicola</name>
    <dbReference type="NCBI Taxonomy" id="2219663"/>
    <lineage>
        <taxon>Bacteria</taxon>
        <taxon>Bacillati</taxon>
        <taxon>Actinomycetota</taxon>
        <taxon>Actinomycetes</taxon>
        <taxon>Kitasatosporales</taxon>
        <taxon>Streptomycetaceae</taxon>
        <taxon>Streptacidiphilus</taxon>
    </lineage>
</organism>
<dbReference type="EMBL" id="QKYN01000267">
    <property type="protein sequence ID" value="RAG80296.1"/>
    <property type="molecule type" value="Genomic_DNA"/>
</dbReference>
<dbReference type="InterPro" id="IPR011047">
    <property type="entry name" value="Quinoprotein_ADH-like_sf"/>
</dbReference>
<feature type="domain" description="Pyrrolo-quinoline quinone repeat" evidence="2">
    <location>
        <begin position="42"/>
        <end position="221"/>
    </location>
</feature>
<feature type="compositionally biased region" description="Basic and acidic residues" evidence="1">
    <location>
        <begin position="147"/>
        <end position="161"/>
    </location>
</feature>
<evidence type="ECO:0000313" key="4">
    <source>
        <dbReference type="Proteomes" id="UP000248889"/>
    </source>
</evidence>
<dbReference type="InterPro" id="IPR002372">
    <property type="entry name" value="PQQ_rpt_dom"/>
</dbReference>